<dbReference type="eggNOG" id="ENOG502ZGPV">
    <property type="taxonomic scope" value="Bacteria"/>
</dbReference>
<accession>I7KU98</accession>
<evidence type="ECO:0000313" key="2">
    <source>
        <dbReference type="Proteomes" id="UP000007652"/>
    </source>
</evidence>
<dbReference type="EMBL" id="CAKP01000072">
    <property type="protein sequence ID" value="CCJ33448.1"/>
    <property type="molecule type" value="Genomic_DNA"/>
</dbReference>
<sequence>MGIAKEYKDEINNNEYKIIRVSAEIIDLIKEKLGDEVLWVYDDETKELFLFKKPESFTDALAGLGEEMWKNAGGVDYIKQERDSWEN</sequence>
<name>I7KU98_9CLOT</name>
<gene>
    <name evidence="1" type="ORF">CAAU_1364</name>
</gene>
<organism evidence="1 2">
    <name type="scientific">Caloramator australicus RC3</name>
    <dbReference type="NCBI Taxonomy" id="857293"/>
    <lineage>
        <taxon>Bacteria</taxon>
        <taxon>Bacillati</taxon>
        <taxon>Bacillota</taxon>
        <taxon>Clostridia</taxon>
        <taxon>Eubacteriales</taxon>
        <taxon>Clostridiaceae</taxon>
        <taxon>Caloramator</taxon>
    </lineage>
</organism>
<dbReference type="STRING" id="857293.CAAU_1364"/>
<reference evidence="1 2" key="1">
    <citation type="journal article" date="2011" name="J. Bacteriol.">
        <title>Draft genome sequence of Caloramator australicus strain RC3T, a thermoanaerobe from the Great Artesian Basin of Australia.</title>
        <authorList>
            <person name="Ogg C.D."/>
            <person name="Patel B.K.C."/>
        </authorList>
    </citation>
    <scope>NUCLEOTIDE SEQUENCE [LARGE SCALE GENOMIC DNA]</scope>
    <source>
        <strain evidence="1 2">RC3</strain>
    </source>
</reference>
<proteinExistence type="predicted"/>
<dbReference type="Proteomes" id="UP000007652">
    <property type="component" value="Unassembled WGS sequence"/>
</dbReference>
<comment type="caution">
    <text evidence="1">The sequence shown here is derived from an EMBL/GenBank/DDBJ whole genome shotgun (WGS) entry which is preliminary data.</text>
</comment>
<protein>
    <recommendedName>
        <fullName evidence="3">AbrB family transcriptional regulator</fullName>
    </recommendedName>
</protein>
<evidence type="ECO:0000313" key="1">
    <source>
        <dbReference type="EMBL" id="CCJ33448.1"/>
    </source>
</evidence>
<evidence type="ECO:0008006" key="3">
    <source>
        <dbReference type="Google" id="ProtNLM"/>
    </source>
</evidence>
<dbReference type="RefSeq" id="WP_008908716.1">
    <property type="nucleotide sequence ID" value="NZ_CAKP01000072.1"/>
</dbReference>
<keyword evidence="2" id="KW-1185">Reference proteome</keyword>
<dbReference type="OrthoDB" id="2622421at2"/>
<dbReference type="AlphaFoldDB" id="I7KU98"/>